<accession>A0A4U5PXZ7</accession>
<organism evidence="3">
    <name type="scientific">Populus alba</name>
    <name type="common">White poplar</name>
    <dbReference type="NCBI Taxonomy" id="43335"/>
    <lineage>
        <taxon>Eukaryota</taxon>
        <taxon>Viridiplantae</taxon>
        <taxon>Streptophyta</taxon>
        <taxon>Embryophyta</taxon>
        <taxon>Tracheophyta</taxon>
        <taxon>Spermatophyta</taxon>
        <taxon>Magnoliopsida</taxon>
        <taxon>eudicotyledons</taxon>
        <taxon>Gunneridae</taxon>
        <taxon>Pentapetalae</taxon>
        <taxon>rosids</taxon>
        <taxon>fabids</taxon>
        <taxon>Malpighiales</taxon>
        <taxon>Salicaceae</taxon>
        <taxon>Saliceae</taxon>
        <taxon>Populus</taxon>
    </lineage>
</organism>
<proteinExistence type="predicted"/>
<dbReference type="PANTHER" id="PTHR33463">
    <property type="entry name" value="NB-ARC DOMAIN-CONTAINING PROTEIN-RELATED"/>
    <property type="match status" value="1"/>
</dbReference>
<protein>
    <submittedName>
        <fullName evidence="3">Disease resistance family protein</fullName>
    </submittedName>
</protein>
<feature type="domain" description="Disease resistance protein At4g27190-like leucine-rich repeats" evidence="2">
    <location>
        <begin position="4"/>
        <end position="124"/>
    </location>
</feature>
<evidence type="ECO:0000259" key="2">
    <source>
        <dbReference type="Pfam" id="PF23247"/>
    </source>
</evidence>
<dbReference type="InterPro" id="IPR050905">
    <property type="entry name" value="Plant_NBS-LRR"/>
</dbReference>
<dbReference type="InterPro" id="IPR057135">
    <property type="entry name" value="At4g27190-like_LRR"/>
</dbReference>
<dbReference type="SUPFAM" id="SSF52047">
    <property type="entry name" value="RNI-like"/>
    <property type="match status" value="1"/>
</dbReference>
<gene>
    <name evidence="3" type="ORF">D5086_0000163180</name>
</gene>
<reference evidence="3" key="1">
    <citation type="submission" date="2018-10" db="EMBL/GenBank/DDBJ databases">
        <title>Population genomic analysis revealed the cold adaptation of white poplar.</title>
        <authorList>
            <person name="Liu Y.-J."/>
        </authorList>
    </citation>
    <scope>NUCLEOTIDE SEQUENCE [LARGE SCALE GENOMIC DNA]</scope>
    <source>
        <strain evidence="3">PAL-ZL1</strain>
    </source>
</reference>
<evidence type="ECO:0000256" key="1">
    <source>
        <dbReference type="ARBA" id="ARBA00022821"/>
    </source>
</evidence>
<dbReference type="EMBL" id="RCHU01000539">
    <property type="protein sequence ID" value="TKS02434.1"/>
    <property type="molecule type" value="Genomic_DNA"/>
</dbReference>
<evidence type="ECO:0000313" key="3">
    <source>
        <dbReference type="EMBL" id="TKS02434.1"/>
    </source>
</evidence>
<dbReference type="PANTHER" id="PTHR33463:SF202">
    <property type="entry name" value="NB-ARC DOMAIN-CONTAINING PROTEIN"/>
    <property type="match status" value="1"/>
</dbReference>
<comment type="caution">
    <text evidence="3">The sequence shown here is derived from an EMBL/GenBank/DDBJ whole genome shotgun (WGS) entry which is preliminary data.</text>
</comment>
<dbReference type="InterPro" id="IPR032675">
    <property type="entry name" value="LRR_dom_sf"/>
</dbReference>
<dbReference type="Gene3D" id="3.80.10.10">
    <property type="entry name" value="Ribonuclease Inhibitor"/>
    <property type="match status" value="1"/>
</dbReference>
<dbReference type="AlphaFoldDB" id="A0A4U5PXZ7"/>
<dbReference type="Pfam" id="PF23247">
    <property type="entry name" value="LRR_RPS2"/>
    <property type="match status" value="1"/>
</dbReference>
<name>A0A4U5PXZ7_POPAL</name>
<keyword evidence="1" id="KW-0611">Plant defense</keyword>
<sequence>MLPNLEHLKLRRLKKLSAILEGIVPKRGCLGMLKTLEVVDCRRLENQLVSFSFLRQLKNLEEIKVGECRRIKRLIAGSASNSELPKLKTIEMWDMVNLKGVCTRTVHRPVLERIGVSNCSLLVKLPITAYNGSY</sequence>